<dbReference type="EMBL" id="JBHUIP010000011">
    <property type="protein sequence ID" value="MFD2263463.1"/>
    <property type="molecule type" value="Genomic_DNA"/>
</dbReference>
<evidence type="ECO:0000313" key="4">
    <source>
        <dbReference type="Proteomes" id="UP001597295"/>
    </source>
</evidence>
<dbReference type="SUPFAM" id="SSF56349">
    <property type="entry name" value="DNA breaking-rejoining enzymes"/>
    <property type="match status" value="1"/>
</dbReference>
<protein>
    <recommendedName>
        <fullName evidence="5">Integrase</fullName>
    </recommendedName>
</protein>
<feature type="region of interest" description="Disordered" evidence="2">
    <location>
        <begin position="374"/>
        <end position="404"/>
    </location>
</feature>
<dbReference type="RefSeq" id="WP_379876473.1">
    <property type="nucleotide sequence ID" value="NZ_JBHUIP010000011.1"/>
</dbReference>
<keyword evidence="4" id="KW-1185">Reference proteome</keyword>
<evidence type="ECO:0008006" key="5">
    <source>
        <dbReference type="Google" id="ProtNLM"/>
    </source>
</evidence>
<organism evidence="3 4">
    <name type="scientific">Lacibacterium aquatile</name>
    <dbReference type="NCBI Taxonomy" id="1168082"/>
    <lineage>
        <taxon>Bacteria</taxon>
        <taxon>Pseudomonadati</taxon>
        <taxon>Pseudomonadota</taxon>
        <taxon>Alphaproteobacteria</taxon>
        <taxon>Rhodospirillales</taxon>
        <taxon>Rhodospirillaceae</taxon>
    </lineage>
</organism>
<comment type="caution">
    <text evidence="3">The sequence shown here is derived from an EMBL/GenBank/DDBJ whole genome shotgun (WGS) entry which is preliminary data.</text>
</comment>
<feature type="compositionally biased region" description="Polar residues" evidence="2">
    <location>
        <begin position="374"/>
        <end position="388"/>
    </location>
</feature>
<evidence type="ECO:0000256" key="2">
    <source>
        <dbReference type="SAM" id="MobiDB-lite"/>
    </source>
</evidence>
<evidence type="ECO:0000256" key="1">
    <source>
        <dbReference type="ARBA" id="ARBA00023172"/>
    </source>
</evidence>
<evidence type="ECO:0000313" key="3">
    <source>
        <dbReference type="EMBL" id="MFD2263463.1"/>
    </source>
</evidence>
<proteinExistence type="predicted"/>
<accession>A0ABW5DS77</accession>
<reference evidence="4" key="1">
    <citation type="journal article" date="2019" name="Int. J. Syst. Evol. Microbiol.">
        <title>The Global Catalogue of Microorganisms (GCM) 10K type strain sequencing project: providing services to taxonomists for standard genome sequencing and annotation.</title>
        <authorList>
            <consortium name="The Broad Institute Genomics Platform"/>
            <consortium name="The Broad Institute Genome Sequencing Center for Infectious Disease"/>
            <person name="Wu L."/>
            <person name="Ma J."/>
        </authorList>
    </citation>
    <scope>NUCLEOTIDE SEQUENCE [LARGE SCALE GENOMIC DNA]</scope>
    <source>
        <strain evidence="4">CGMCC 1.19062</strain>
    </source>
</reference>
<dbReference type="InterPro" id="IPR013762">
    <property type="entry name" value="Integrase-like_cat_sf"/>
</dbReference>
<gene>
    <name evidence="3" type="ORF">ACFSM5_11235</name>
</gene>
<sequence length="432" mass="47890">MTVTLNNPRISSASFFADTTWSFRAEMDPTVPVNQTLIYWPSICAIPYANRHRNQDLEILKAWAYHTYAVKNLSVSTIRRTLFSIRAAMLVMAEQYDLPQIQLADITSSMLIDLTEPPEMPRRRSLYWAFVDFAEAAAAFDLQGAPTLRASDLQLALKGFKKSLPEKPIRKLPTKEEVAVMLRHAKEILLCDAPRLKEYLDANLGVKSKIPDDLDSFVTPLPAHGGIDSLMCAVQGAGILSLSFLVGARCQEQALLRPDCLVEKTSREGSDIACIVGRTAKTERSIKTRPVGLAEQTVQILEETFRSHRQRHGIDGLFFRGKRAATTQGISELLAKYQDLYGAQIQGVTVTALVGRHVLLGELKNLGHDGATAGSKQAFHTTESTTSRYGRDRMPEPVSFSAIPRPRRKLPPVALQLSLPFEPHNPQGGIMT</sequence>
<name>A0ABW5DS77_9PROT</name>
<dbReference type="Gene3D" id="1.10.443.10">
    <property type="entry name" value="Intergrase catalytic core"/>
    <property type="match status" value="1"/>
</dbReference>
<dbReference type="InterPro" id="IPR011010">
    <property type="entry name" value="DNA_brk_join_enz"/>
</dbReference>
<keyword evidence="1" id="KW-0233">DNA recombination</keyword>
<dbReference type="Proteomes" id="UP001597295">
    <property type="component" value="Unassembled WGS sequence"/>
</dbReference>